<feature type="transmembrane region" description="Helical" evidence="8">
    <location>
        <begin position="152"/>
        <end position="174"/>
    </location>
</feature>
<dbReference type="Pfam" id="PF03601">
    <property type="entry name" value="Cons_hypoth698"/>
    <property type="match status" value="1"/>
</dbReference>
<keyword evidence="3" id="KW-1003">Cell membrane</keyword>
<dbReference type="GO" id="GO:0005886">
    <property type="term" value="C:plasma membrane"/>
    <property type="evidence" value="ECO:0007669"/>
    <property type="project" value="UniProtKB-SubCell"/>
</dbReference>
<evidence type="ECO:0000256" key="6">
    <source>
        <dbReference type="ARBA" id="ARBA00023136"/>
    </source>
</evidence>
<keyword evidence="5 8" id="KW-1133">Transmembrane helix</keyword>
<evidence type="ECO:0000256" key="7">
    <source>
        <dbReference type="SAM" id="MobiDB-lite"/>
    </source>
</evidence>
<proteinExistence type="inferred from homology"/>
<evidence type="ECO:0000256" key="1">
    <source>
        <dbReference type="ARBA" id="ARBA00004651"/>
    </source>
</evidence>
<evidence type="ECO:0000313" key="9">
    <source>
        <dbReference type="EMBL" id="NKX92700.1"/>
    </source>
</evidence>
<feature type="transmembrane region" description="Helical" evidence="8">
    <location>
        <begin position="349"/>
        <end position="369"/>
    </location>
</feature>
<feature type="transmembrane region" description="Helical" evidence="8">
    <location>
        <begin position="99"/>
        <end position="118"/>
    </location>
</feature>
<comment type="similarity">
    <text evidence="2">Belongs to the UPF0324 family.</text>
</comment>
<dbReference type="RefSeq" id="WP_168446711.1">
    <property type="nucleotide sequence ID" value="NZ_JAAXOW010000001.1"/>
</dbReference>
<feature type="transmembrane region" description="Helical" evidence="8">
    <location>
        <begin position="244"/>
        <end position="266"/>
    </location>
</feature>
<dbReference type="PANTHER" id="PTHR30106">
    <property type="entry name" value="INNER MEMBRANE PROTEIN YEIH-RELATED"/>
    <property type="match status" value="1"/>
</dbReference>
<dbReference type="InterPro" id="IPR018383">
    <property type="entry name" value="UPF0324_pro"/>
</dbReference>
<feature type="transmembrane region" description="Helical" evidence="8">
    <location>
        <begin position="186"/>
        <end position="205"/>
    </location>
</feature>
<keyword evidence="6 8" id="KW-0472">Membrane</keyword>
<name>A0A9X5FAD5_9MICO</name>
<keyword evidence="10" id="KW-1185">Reference proteome</keyword>
<feature type="transmembrane region" description="Helical" evidence="8">
    <location>
        <begin position="318"/>
        <end position="337"/>
    </location>
</feature>
<feature type="transmembrane region" description="Helical" evidence="8">
    <location>
        <begin position="217"/>
        <end position="238"/>
    </location>
</feature>
<feature type="transmembrane region" description="Helical" evidence="8">
    <location>
        <begin position="66"/>
        <end position="87"/>
    </location>
</feature>
<dbReference type="Proteomes" id="UP000774283">
    <property type="component" value="Unassembled WGS sequence"/>
</dbReference>
<reference evidence="9 10" key="1">
    <citation type="submission" date="2020-04" db="EMBL/GenBank/DDBJ databases">
        <title>MicrobeNet Type strains.</title>
        <authorList>
            <person name="Nicholson A.C."/>
        </authorList>
    </citation>
    <scope>NUCLEOTIDE SEQUENCE [LARGE SCALE GENOMIC DNA]</scope>
    <source>
        <strain evidence="9 10">ATCC BAA-789</strain>
    </source>
</reference>
<keyword evidence="4 8" id="KW-0812">Transmembrane</keyword>
<dbReference type="PANTHER" id="PTHR30106:SF2">
    <property type="entry name" value="UPF0324 INNER MEMBRANE PROTEIN YEIH"/>
    <property type="match status" value="1"/>
</dbReference>
<dbReference type="AlphaFoldDB" id="A0A9X5FAD5"/>
<gene>
    <name evidence="9" type="ORF">HF995_05330</name>
</gene>
<evidence type="ECO:0000256" key="4">
    <source>
        <dbReference type="ARBA" id="ARBA00022692"/>
    </source>
</evidence>
<evidence type="ECO:0000256" key="3">
    <source>
        <dbReference type="ARBA" id="ARBA00022475"/>
    </source>
</evidence>
<accession>A0A9X5FAD5</accession>
<evidence type="ECO:0000256" key="5">
    <source>
        <dbReference type="ARBA" id="ARBA00022989"/>
    </source>
</evidence>
<sequence>MTLLEPDAAAHAPGDGRRLAQQVGPARERGSLRPSLSRAASRLPGVALCLAAAALSWVTGQLVPGLSPMIVAIVLGVVVTNATRLPPSLSPGIDFSAKVLLRVGIVFLGLQLVLADILGLGAPMLLVVLCVVGGGILGTVALGRWLRVPRGLALLIACGFSICGAAAVAGAASVTDPDDDAEDQTVTAVALVVIFGTAMIALLPLASHLLALGAVTAGTWAGASVHEIAQVVAVGGILGPDALAAAVVVKLARVLLLAPVVAALGVRQRRVTCARGAGAVPARRRPPLVPPFVVGFLALVLLRALVTLPAWTLTTGRLLQTVMLSAAMFALGCGVKVQELRKVGARPFVLAALATLLVTTIAGVGVTLVS</sequence>
<feature type="transmembrane region" description="Helical" evidence="8">
    <location>
        <begin position="124"/>
        <end position="145"/>
    </location>
</feature>
<protein>
    <submittedName>
        <fullName evidence="9">Sulfate exporter family transporter</fullName>
    </submittedName>
</protein>
<feature type="region of interest" description="Disordered" evidence="7">
    <location>
        <begin position="1"/>
        <end position="35"/>
    </location>
</feature>
<organism evidence="9 10">
    <name type="scientific">Sanguibacter hominis ATCC BAA-789</name>
    <dbReference type="NCBI Taxonomy" id="1312740"/>
    <lineage>
        <taxon>Bacteria</taxon>
        <taxon>Bacillati</taxon>
        <taxon>Actinomycetota</taxon>
        <taxon>Actinomycetes</taxon>
        <taxon>Micrococcales</taxon>
        <taxon>Sanguibacteraceae</taxon>
        <taxon>Sanguibacter</taxon>
    </lineage>
</organism>
<evidence type="ECO:0000256" key="8">
    <source>
        <dbReference type="SAM" id="Phobius"/>
    </source>
</evidence>
<comment type="subcellular location">
    <subcellularLocation>
        <location evidence="1">Cell membrane</location>
        <topology evidence="1">Multi-pass membrane protein</topology>
    </subcellularLocation>
</comment>
<evidence type="ECO:0000256" key="2">
    <source>
        <dbReference type="ARBA" id="ARBA00007977"/>
    </source>
</evidence>
<feature type="transmembrane region" description="Helical" evidence="8">
    <location>
        <begin position="287"/>
        <end position="306"/>
    </location>
</feature>
<comment type="caution">
    <text evidence="9">The sequence shown here is derived from an EMBL/GenBank/DDBJ whole genome shotgun (WGS) entry which is preliminary data.</text>
</comment>
<dbReference type="EMBL" id="JAAXOW010000001">
    <property type="protein sequence ID" value="NKX92700.1"/>
    <property type="molecule type" value="Genomic_DNA"/>
</dbReference>
<evidence type="ECO:0000313" key="10">
    <source>
        <dbReference type="Proteomes" id="UP000774283"/>
    </source>
</evidence>